<evidence type="ECO:0000256" key="8">
    <source>
        <dbReference type="ARBA" id="ARBA00022759"/>
    </source>
</evidence>
<dbReference type="GO" id="GO:0005634">
    <property type="term" value="C:nucleus"/>
    <property type="evidence" value="ECO:0007669"/>
    <property type="project" value="UniProtKB-SubCell"/>
</dbReference>
<dbReference type="EMBL" id="KE346365">
    <property type="protein sequence ID" value="KJE93734.1"/>
    <property type="molecule type" value="Genomic_DNA"/>
</dbReference>
<evidence type="ECO:0000256" key="2">
    <source>
        <dbReference type="ARBA" id="ARBA00004496"/>
    </source>
</evidence>
<dbReference type="InterPro" id="IPR016069">
    <property type="entry name" value="Translin_C"/>
</dbReference>
<dbReference type="AlphaFoldDB" id="A0A0D2X358"/>
<dbReference type="InterPro" id="IPR033956">
    <property type="entry name" value="Translin"/>
</dbReference>
<dbReference type="Proteomes" id="UP000008743">
    <property type="component" value="Unassembled WGS sequence"/>
</dbReference>
<accession>A0A0D2X358</accession>
<keyword evidence="6" id="KW-0963">Cytoplasm</keyword>
<feature type="compositionally biased region" description="Low complexity" evidence="16">
    <location>
        <begin position="223"/>
        <end position="244"/>
    </location>
</feature>
<keyword evidence="9" id="KW-0378">Hydrolase</keyword>
<dbReference type="Gene3D" id="1.20.58.190">
    <property type="entry name" value="Translin, domain 1"/>
    <property type="match status" value="1"/>
</dbReference>
<gene>
    <name evidence="17" type="ORF">CAOG_004484</name>
</gene>
<evidence type="ECO:0000256" key="15">
    <source>
        <dbReference type="ARBA" id="ARBA00030513"/>
    </source>
</evidence>
<dbReference type="eggNOG" id="KOG3067">
    <property type="taxonomic scope" value="Eukaryota"/>
</dbReference>
<evidence type="ECO:0000256" key="7">
    <source>
        <dbReference type="ARBA" id="ARBA00022722"/>
    </source>
</evidence>
<evidence type="ECO:0000256" key="5">
    <source>
        <dbReference type="ARBA" id="ARBA00022196"/>
    </source>
</evidence>
<sequence length="244" mass="27130">MATETQLVDLFAAIQQQFDAETSIREAIREEVRSLELSNRKLQTLLSQVHQPTADDAQICRAAAPMFVEVAQALSKIAAKVPAGQFHRYCDHWKFSSQQSVFLASLVVYLESETLITFEQIREKLGVEMGEGDSFHLALEDYLFALCNLSSELARLAVNSVTAGRFDRPFRIANFVNDLNSGFRLLNLKNDGLRKRFDALKYDVKKIEEVVYDLSIRRLRPDSAPTGSSSGASSSGASTATPMS</sequence>
<keyword evidence="12" id="KW-0539">Nucleus</keyword>
<keyword evidence="10" id="KW-0694">RNA-binding</keyword>
<evidence type="ECO:0000256" key="10">
    <source>
        <dbReference type="ARBA" id="ARBA00022884"/>
    </source>
</evidence>
<dbReference type="Pfam" id="PF01997">
    <property type="entry name" value="Translin"/>
    <property type="match status" value="1"/>
</dbReference>
<dbReference type="InterPro" id="IPR016068">
    <property type="entry name" value="Translin_N"/>
</dbReference>
<evidence type="ECO:0000256" key="11">
    <source>
        <dbReference type="ARBA" id="ARBA00023125"/>
    </source>
</evidence>
<name>A0A0D2X358_CAPO3</name>
<evidence type="ECO:0000256" key="4">
    <source>
        <dbReference type="ARBA" id="ARBA00011685"/>
    </source>
</evidence>
<dbReference type="FunFam" id="1.20.58.190:FF:000001">
    <property type="entry name" value="Translin"/>
    <property type="match status" value="1"/>
</dbReference>
<dbReference type="SUPFAM" id="SSF74784">
    <property type="entry name" value="Translin"/>
    <property type="match status" value="1"/>
</dbReference>
<feature type="region of interest" description="Disordered" evidence="16">
    <location>
        <begin position="222"/>
        <end position="244"/>
    </location>
</feature>
<dbReference type="InterPro" id="IPR036081">
    <property type="entry name" value="Translin_sf"/>
</dbReference>
<dbReference type="GO" id="GO:0043565">
    <property type="term" value="F:sequence-specific DNA binding"/>
    <property type="evidence" value="ECO:0007669"/>
    <property type="project" value="InterPro"/>
</dbReference>
<comment type="subcellular location">
    <subcellularLocation>
        <location evidence="2">Cytoplasm</location>
    </subcellularLocation>
    <subcellularLocation>
        <location evidence="1">Nucleus</location>
    </subcellularLocation>
</comment>
<comment type="function">
    <text evidence="13">DNA-binding protein that specifically recognizes consensus sequences at the breakpoint junctions in chromosomal translocations, mostly involving immunoglobulin (Ig)/T-cell receptor gene segments. Seems to recognize single-stranded DNA ends generated by staggered breaks occurring at recombination hot spots.</text>
</comment>
<keyword evidence="8" id="KW-0255">Endonuclease</keyword>
<comment type="function">
    <text evidence="14">Exhibits both single-stranded and double-stranded endoribonuclease activity. May act as an activator of RNA-induced silencing complex (RISC) by facilitating endonucleolytic cleavage of the siRNA passenger strand.</text>
</comment>
<dbReference type="GO" id="GO:0016787">
    <property type="term" value="F:hydrolase activity"/>
    <property type="evidence" value="ECO:0007669"/>
    <property type="project" value="UniProtKB-KW"/>
</dbReference>
<evidence type="ECO:0000256" key="12">
    <source>
        <dbReference type="ARBA" id="ARBA00023242"/>
    </source>
</evidence>
<dbReference type="FunCoup" id="A0A0D2X358">
    <property type="interactions" value="770"/>
</dbReference>
<dbReference type="GO" id="GO:0005737">
    <property type="term" value="C:cytoplasm"/>
    <property type="evidence" value="ECO:0007669"/>
    <property type="project" value="UniProtKB-SubCell"/>
</dbReference>
<evidence type="ECO:0000256" key="13">
    <source>
        <dbReference type="ARBA" id="ARBA00025374"/>
    </source>
</evidence>
<proteinExistence type="inferred from homology"/>
<evidence type="ECO:0000256" key="3">
    <source>
        <dbReference type="ARBA" id="ARBA00005902"/>
    </source>
</evidence>
<dbReference type="GO" id="GO:0016070">
    <property type="term" value="P:RNA metabolic process"/>
    <property type="evidence" value="ECO:0007669"/>
    <property type="project" value="InterPro"/>
</dbReference>
<protein>
    <recommendedName>
        <fullName evidence="5">Translin</fullName>
    </recommendedName>
    <alternativeName>
        <fullName evidence="15">Component 3 of promoter of RISC</fullName>
    </alternativeName>
</protein>
<organism evidence="17 18">
    <name type="scientific">Capsaspora owczarzaki (strain ATCC 30864)</name>
    <dbReference type="NCBI Taxonomy" id="595528"/>
    <lineage>
        <taxon>Eukaryota</taxon>
        <taxon>Filasterea</taxon>
        <taxon>Capsaspora</taxon>
    </lineage>
</organism>
<reference evidence="18" key="1">
    <citation type="submission" date="2011-02" db="EMBL/GenBank/DDBJ databases">
        <title>The Genome Sequence of Capsaspora owczarzaki ATCC 30864.</title>
        <authorList>
            <person name="Russ C."/>
            <person name="Cuomo C."/>
            <person name="Burger G."/>
            <person name="Gray M.W."/>
            <person name="Holland P.W.H."/>
            <person name="King N."/>
            <person name="Lang F.B.F."/>
            <person name="Roger A.J."/>
            <person name="Ruiz-Trillo I."/>
            <person name="Young S.K."/>
            <person name="Zeng Q."/>
            <person name="Gargeya S."/>
            <person name="Alvarado L."/>
            <person name="Berlin A."/>
            <person name="Chapman S.B."/>
            <person name="Chen Z."/>
            <person name="Freedman E."/>
            <person name="Gellesch M."/>
            <person name="Goldberg J."/>
            <person name="Griggs A."/>
            <person name="Gujja S."/>
            <person name="Heilman E."/>
            <person name="Heiman D."/>
            <person name="Howarth C."/>
            <person name="Mehta T."/>
            <person name="Neiman D."/>
            <person name="Pearson M."/>
            <person name="Roberts A."/>
            <person name="Saif S."/>
            <person name="Shea T."/>
            <person name="Shenoy N."/>
            <person name="Sisk P."/>
            <person name="Stolte C."/>
            <person name="Sykes S."/>
            <person name="White J."/>
            <person name="Yandava C."/>
            <person name="Haas B."/>
            <person name="Nusbaum C."/>
            <person name="Birren B."/>
        </authorList>
    </citation>
    <scope>NUCLEOTIDE SEQUENCE</scope>
    <source>
        <strain evidence="18">ATCC 30864</strain>
    </source>
</reference>
<dbReference type="InterPro" id="IPR002848">
    <property type="entry name" value="Translin_fam"/>
</dbReference>
<dbReference type="STRING" id="595528.A0A0D2X358"/>
<comment type="subunit">
    <text evidence="4">Ring-shaped heterooctamer of six TSN and two TSNAX subunits, DNA/RNA binding occurs inside the ring.</text>
</comment>
<comment type="similarity">
    <text evidence="3">Belongs to the translin family.</text>
</comment>
<evidence type="ECO:0000313" key="18">
    <source>
        <dbReference type="Proteomes" id="UP000008743"/>
    </source>
</evidence>
<dbReference type="FunFam" id="1.20.58.200:FF:000002">
    <property type="entry name" value="Putative translin"/>
    <property type="match status" value="1"/>
</dbReference>
<dbReference type="GO" id="GO:0003723">
    <property type="term" value="F:RNA binding"/>
    <property type="evidence" value="ECO:0007669"/>
    <property type="project" value="UniProtKB-KW"/>
</dbReference>
<evidence type="ECO:0000256" key="9">
    <source>
        <dbReference type="ARBA" id="ARBA00022801"/>
    </source>
</evidence>
<evidence type="ECO:0000313" key="17">
    <source>
        <dbReference type="EMBL" id="KJE93734.1"/>
    </source>
</evidence>
<dbReference type="InParanoid" id="A0A0D2X358"/>
<evidence type="ECO:0000256" key="1">
    <source>
        <dbReference type="ARBA" id="ARBA00004123"/>
    </source>
</evidence>
<dbReference type="GO" id="GO:0003697">
    <property type="term" value="F:single-stranded DNA binding"/>
    <property type="evidence" value="ECO:0007669"/>
    <property type="project" value="InterPro"/>
</dbReference>
<keyword evidence="7" id="KW-0540">Nuclease</keyword>
<dbReference type="PANTHER" id="PTHR10741">
    <property type="entry name" value="TRANSLIN AND TRANSLIN ASSOCIATED PROTEIN X"/>
    <property type="match status" value="1"/>
</dbReference>
<keyword evidence="18" id="KW-1185">Reference proteome</keyword>
<dbReference type="PhylomeDB" id="A0A0D2X358"/>
<evidence type="ECO:0000256" key="14">
    <source>
        <dbReference type="ARBA" id="ARBA00025410"/>
    </source>
</evidence>
<dbReference type="Gene3D" id="1.20.58.200">
    <property type="entry name" value="Translin, domain 2"/>
    <property type="match status" value="1"/>
</dbReference>
<evidence type="ECO:0000256" key="16">
    <source>
        <dbReference type="SAM" id="MobiDB-lite"/>
    </source>
</evidence>
<dbReference type="CDD" id="cd14819">
    <property type="entry name" value="Translin"/>
    <property type="match status" value="1"/>
</dbReference>
<dbReference type="GO" id="GO:0004519">
    <property type="term" value="F:endonuclease activity"/>
    <property type="evidence" value="ECO:0007669"/>
    <property type="project" value="UniProtKB-KW"/>
</dbReference>
<dbReference type="RefSeq" id="XP_004348312.1">
    <property type="nucleotide sequence ID" value="XM_004348262.2"/>
</dbReference>
<dbReference type="OrthoDB" id="829at2759"/>
<evidence type="ECO:0000256" key="6">
    <source>
        <dbReference type="ARBA" id="ARBA00022490"/>
    </source>
</evidence>
<keyword evidence="11" id="KW-0238">DNA-binding</keyword>
<dbReference type="OMA" id="DAFHFTI"/>